<organism evidence="2 3">
    <name type="scientific">Sphagnurus paluster</name>
    <dbReference type="NCBI Taxonomy" id="117069"/>
    <lineage>
        <taxon>Eukaryota</taxon>
        <taxon>Fungi</taxon>
        <taxon>Dikarya</taxon>
        <taxon>Basidiomycota</taxon>
        <taxon>Agaricomycotina</taxon>
        <taxon>Agaricomycetes</taxon>
        <taxon>Agaricomycetidae</taxon>
        <taxon>Agaricales</taxon>
        <taxon>Tricholomatineae</taxon>
        <taxon>Lyophyllaceae</taxon>
        <taxon>Sphagnurus</taxon>
    </lineage>
</organism>
<gene>
    <name evidence="2" type="ORF">H0H81_005819</name>
</gene>
<reference evidence="2" key="1">
    <citation type="submission" date="2021-02" db="EMBL/GenBank/DDBJ databases">
        <authorList>
            <person name="Nieuwenhuis M."/>
            <person name="Van De Peppel L.J.J."/>
        </authorList>
    </citation>
    <scope>NUCLEOTIDE SEQUENCE</scope>
    <source>
        <strain evidence="2">D49</strain>
    </source>
</reference>
<dbReference type="GO" id="GO:0045943">
    <property type="term" value="P:positive regulation of transcription by RNA polymerase I"/>
    <property type="evidence" value="ECO:0007669"/>
    <property type="project" value="TreeGrafter"/>
</dbReference>
<dbReference type="GO" id="GO:0032040">
    <property type="term" value="C:small-subunit processome"/>
    <property type="evidence" value="ECO:0007669"/>
    <property type="project" value="TreeGrafter"/>
</dbReference>
<dbReference type="InterPro" id="IPR040191">
    <property type="entry name" value="UTP10"/>
</dbReference>
<comment type="similarity">
    <text evidence="1">Belongs to the HEATR1/UTP10 family.</text>
</comment>
<name>A0A9P7FU18_9AGAR</name>
<accession>A0A9P7FU18</accession>
<keyword evidence="3" id="KW-1185">Reference proteome</keyword>
<keyword evidence="1" id="KW-0539">Nucleus</keyword>
<dbReference type="GO" id="GO:0034455">
    <property type="term" value="C:t-UTP complex"/>
    <property type="evidence" value="ECO:0007669"/>
    <property type="project" value="TreeGrafter"/>
</dbReference>
<sequence length="148" mass="15981">MSTLAAQLAQNASLNAAILVDRTRRKAAESYLFTGREADQHDLEAIHALGVNGLLQLASLNPSLRKYEDQLFSEHSKATDRTLLSAQDNVVLDTGIGAFLSSLGPYLMESATGKVLEWLTKLPMELLATLQIGSPKSTSNVFGHRDAA</sequence>
<dbReference type="OrthoDB" id="31183at2759"/>
<comment type="subcellular location">
    <subcellularLocation>
        <location evidence="1">Nucleus</location>
        <location evidence="1">Nucleolus</location>
    </subcellularLocation>
</comment>
<dbReference type="GO" id="GO:0030515">
    <property type="term" value="F:snoRNA binding"/>
    <property type="evidence" value="ECO:0007669"/>
    <property type="project" value="TreeGrafter"/>
</dbReference>
<comment type="caution">
    <text evidence="2">The sequence shown here is derived from an EMBL/GenBank/DDBJ whole genome shotgun (WGS) entry which is preliminary data.</text>
</comment>
<dbReference type="EMBL" id="JABCKI010005862">
    <property type="protein sequence ID" value="KAG5637086.1"/>
    <property type="molecule type" value="Genomic_DNA"/>
</dbReference>
<evidence type="ECO:0000256" key="1">
    <source>
        <dbReference type="RuleBase" id="RU367065"/>
    </source>
</evidence>
<protein>
    <recommendedName>
        <fullName evidence="1">U3 small nucleolar RNA-associated protein 10</fullName>
    </recommendedName>
</protein>
<evidence type="ECO:0000313" key="3">
    <source>
        <dbReference type="Proteomes" id="UP000717328"/>
    </source>
</evidence>
<dbReference type="PANTHER" id="PTHR13457:SF1">
    <property type="entry name" value="HEAT REPEAT-CONTAINING PROTEIN 1"/>
    <property type="match status" value="1"/>
</dbReference>
<keyword evidence="1" id="KW-0687">Ribonucleoprotein</keyword>
<keyword evidence="1" id="KW-0698">rRNA processing</keyword>
<dbReference type="AlphaFoldDB" id="A0A9P7FU18"/>
<dbReference type="PANTHER" id="PTHR13457">
    <property type="entry name" value="BAP28"/>
    <property type="match status" value="1"/>
</dbReference>
<evidence type="ECO:0000313" key="2">
    <source>
        <dbReference type="EMBL" id="KAG5637086.1"/>
    </source>
</evidence>
<proteinExistence type="inferred from homology"/>
<comment type="subunit">
    <text evidence="1">Component of the ribosomal small subunit (SSU) processome.</text>
</comment>
<comment type="function">
    <text evidence="1">Involved in nucleolar processing of pre-18S ribosomal RNA.</text>
</comment>
<dbReference type="GO" id="GO:0030686">
    <property type="term" value="C:90S preribosome"/>
    <property type="evidence" value="ECO:0007669"/>
    <property type="project" value="TreeGrafter"/>
</dbReference>
<reference evidence="2" key="2">
    <citation type="submission" date="2021-10" db="EMBL/GenBank/DDBJ databases">
        <title>Phylogenomics reveals ancestral predisposition of the termite-cultivated fungus Termitomyces towards a domesticated lifestyle.</title>
        <authorList>
            <person name="Auxier B."/>
            <person name="Grum-Grzhimaylo A."/>
            <person name="Cardenas M.E."/>
            <person name="Lodge J.D."/>
            <person name="Laessoe T."/>
            <person name="Pedersen O."/>
            <person name="Smith M.E."/>
            <person name="Kuyper T.W."/>
            <person name="Franco-Molano E.A."/>
            <person name="Baroni T.J."/>
            <person name="Aanen D.K."/>
        </authorList>
    </citation>
    <scope>NUCLEOTIDE SEQUENCE</scope>
    <source>
        <strain evidence="2">D49</strain>
    </source>
</reference>
<dbReference type="GO" id="GO:0000462">
    <property type="term" value="P:maturation of SSU-rRNA from tricistronic rRNA transcript (SSU-rRNA, 5.8S rRNA, LSU-rRNA)"/>
    <property type="evidence" value="ECO:0007669"/>
    <property type="project" value="TreeGrafter"/>
</dbReference>
<dbReference type="Proteomes" id="UP000717328">
    <property type="component" value="Unassembled WGS sequence"/>
</dbReference>
<keyword evidence="1" id="KW-0690">Ribosome biogenesis</keyword>